<name>A0ABW5P0P0_9DEIO</name>
<dbReference type="CDD" id="cd00555">
    <property type="entry name" value="Maf"/>
    <property type="match status" value="1"/>
</dbReference>
<dbReference type="Gene3D" id="3.90.950.10">
    <property type="match status" value="1"/>
</dbReference>
<feature type="site" description="Important for substrate specificity" evidence="3">
    <location>
        <position position="160"/>
    </location>
</feature>
<comment type="function">
    <text evidence="3">Nucleoside triphosphate pyrophosphatase that hydrolyzes dTTP and UTP. May have a dual role in cell division arrest and in preventing the incorporation of modified nucleotides into cellular nucleic acids.</text>
</comment>
<evidence type="ECO:0000256" key="2">
    <source>
        <dbReference type="ARBA" id="ARBA00022801"/>
    </source>
</evidence>
<dbReference type="HAMAP" id="MF_00528">
    <property type="entry name" value="Maf"/>
    <property type="match status" value="1"/>
</dbReference>
<dbReference type="PANTHER" id="PTHR43213:SF5">
    <property type="entry name" value="BIFUNCTIONAL DTTP_UTP PYROPHOSPHATASE_METHYLTRANSFERASE PROTEIN-RELATED"/>
    <property type="match status" value="1"/>
</dbReference>
<comment type="catalytic activity">
    <reaction evidence="3">
        <text>dTTP + H2O = dTMP + diphosphate + H(+)</text>
        <dbReference type="Rhea" id="RHEA:28534"/>
        <dbReference type="ChEBI" id="CHEBI:15377"/>
        <dbReference type="ChEBI" id="CHEBI:15378"/>
        <dbReference type="ChEBI" id="CHEBI:33019"/>
        <dbReference type="ChEBI" id="CHEBI:37568"/>
        <dbReference type="ChEBI" id="CHEBI:63528"/>
        <dbReference type="EC" id="3.6.1.9"/>
    </reaction>
</comment>
<keyword evidence="3" id="KW-0963">Cytoplasm</keyword>
<feature type="site" description="Important for substrate specificity" evidence="3">
    <location>
        <position position="78"/>
    </location>
</feature>
<dbReference type="PANTHER" id="PTHR43213">
    <property type="entry name" value="BIFUNCTIONAL DTTP/UTP PYROPHOSPHATASE/METHYLTRANSFERASE PROTEIN-RELATED"/>
    <property type="match status" value="1"/>
</dbReference>
<comment type="catalytic activity">
    <reaction evidence="3">
        <text>UTP + H2O = UMP + diphosphate + H(+)</text>
        <dbReference type="Rhea" id="RHEA:29395"/>
        <dbReference type="ChEBI" id="CHEBI:15377"/>
        <dbReference type="ChEBI" id="CHEBI:15378"/>
        <dbReference type="ChEBI" id="CHEBI:33019"/>
        <dbReference type="ChEBI" id="CHEBI:46398"/>
        <dbReference type="ChEBI" id="CHEBI:57865"/>
        <dbReference type="EC" id="3.6.1.9"/>
    </reaction>
</comment>
<comment type="caution">
    <text evidence="3">Lacks conserved residue(s) required for the propagation of feature annotation.</text>
</comment>
<dbReference type="PIRSF" id="PIRSF006305">
    <property type="entry name" value="Maf"/>
    <property type="match status" value="1"/>
</dbReference>
<dbReference type="Proteomes" id="UP001597475">
    <property type="component" value="Unassembled WGS sequence"/>
</dbReference>
<dbReference type="EC" id="3.6.1.9" evidence="3"/>
<sequence length="211" mass="21502">MPGADGGRVILASGSPRRRELLGGLGVPFQVMVSGEAEDSPETNPETLAGALARLKGRSVWGQVRGEQPDAVVIAADTVVSLDGLLLAKPADAAENAEFLRALSGRTHDVYTGVAVLTGEGETVEVAHTAVTFRALTEAEIRHYAASGEGLDKAGGYGIQQLGAALVSRIEGEYSNVVGFPLSVVIRLLRGAGVPVFGEGSVQAGAGVSGA</sequence>
<keyword evidence="3" id="KW-0546">Nucleotide metabolism</keyword>
<feature type="site" description="Important for substrate specificity" evidence="3">
    <location>
        <position position="17"/>
    </location>
</feature>
<dbReference type="SUPFAM" id="SSF52972">
    <property type="entry name" value="ITPase-like"/>
    <property type="match status" value="1"/>
</dbReference>
<proteinExistence type="inferred from homology"/>
<keyword evidence="2 3" id="KW-0378">Hydrolase</keyword>
<dbReference type="NCBIfam" id="TIGR00172">
    <property type="entry name" value="maf"/>
    <property type="match status" value="1"/>
</dbReference>
<keyword evidence="5" id="KW-1185">Reference proteome</keyword>
<evidence type="ECO:0000256" key="1">
    <source>
        <dbReference type="ARBA" id="ARBA00001968"/>
    </source>
</evidence>
<accession>A0ABW5P0P0</accession>
<dbReference type="EMBL" id="JBHUMK010000011">
    <property type="protein sequence ID" value="MFD2608418.1"/>
    <property type="molecule type" value="Genomic_DNA"/>
</dbReference>
<dbReference type="RefSeq" id="WP_386842923.1">
    <property type="nucleotide sequence ID" value="NZ_JBHUMK010000011.1"/>
</dbReference>
<feature type="active site" description="Proton acceptor" evidence="3">
    <location>
        <position position="77"/>
    </location>
</feature>
<comment type="cofactor">
    <cofactor evidence="1 3">
        <name>a divalent metal cation</name>
        <dbReference type="ChEBI" id="CHEBI:60240"/>
    </cofactor>
</comment>
<organism evidence="4 5">
    <name type="scientific">Deinococcus taklimakanensis</name>
    <dbReference type="NCBI Taxonomy" id="536443"/>
    <lineage>
        <taxon>Bacteria</taxon>
        <taxon>Thermotogati</taxon>
        <taxon>Deinococcota</taxon>
        <taxon>Deinococci</taxon>
        <taxon>Deinococcales</taxon>
        <taxon>Deinococcaceae</taxon>
        <taxon>Deinococcus</taxon>
    </lineage>
</organism>
<gene>
    <name evidence="4" type="ORF">ACFSR9_03050</name>
</gene>
<dbReference type="InterPro" id="IPR029001">
    <property type="entry name" value="ITPase-like_fam"/>
</dbReference>
<evidence type="ECO:0000313" key="4">
    <source>
        <dbReference type="EMBL" id="MFD2608418.1"/>
    </source>
</evidence>
<comment type="caution">
    <text evidence="4">The sequence shown here is derived from an EMBL/GenBank/DDBJ whole genome shotgun (WGS) entry which is preliminary data.</text>
</comment>
<evidence type="ECO:0000313" key="5">
    <source>
        <dbReference type="Proteomes" id="UP001597475"/>
    </source>
</evidence>
<evidence type="ECO:0000256" key="3">
    <source>
        <dbReference type="HAMAP-Rule" id="MF_00528"/>
    </source>
</evidence>
<comment type="similarity">
    <text evidence="3">Belongs to the Maf family. YhdE subfamily.</text>
</comment>
<protein>
    <recommendedName>
        <fullName evidence="3">dTTP/UTP pyrophosphatase</fullName>
        <shortName evidence="3">dTTPase/UTPase</shortName>
        <ecNumber evidence="3">3.6.1.9</ecNumber>
    </recommendedName>
    <alternativeName>
        <fullName evidence="3">Nucleoside triphosphate pyrophosphatase</fullName>
    </alternativeName>
    <alternativeName>
        <fullName evidence="3">Nucleotide pyrophosphatase</fullName>
        <shortName evidence="3">Nucleotide PPase</shortName>
    </alternativeName>
</protein>
<dbReference type="NCBIfam" id="NF010941">
    <property type="entry name" value="PRK14361.1"/>
    <property type="match status" value="1"/>
</dbReference>
<dbReference type="InterPro" id="IPR003697">
    <property type="entry name" value="Maf-like"/>
</dbReference>
<dbReference type="Pfam" id="PF02545">
    <property type="entry name" value="Maf"/>
    <property type="match status" value="1"/>
</dbReference>
<comment type="subcellular location">
    <subcellularLocation>
        <location evidence="3">Cytoplasm</location>
    </subcellularLocation>
</comment>
<reference evidence="5" key="1">
    <citation type="journal article" date="2019" name="Int. J. Syst. Evol. Microbiol.">
        <title>The Global Catalogue of Microorganisms (GCM) 10K type strain sequencing project: providing services to taxonomists for standard genome sequencing and annotation.</title>
        <authorList>
            <consortium name="The Broad Institute Genomics Platform"/>
            <consortium name="The Broad Institute Genome Sequencing Center for Infectious Disease"/>
            <person name="Wu L."/>
            <person name="Ma J."/>
        </authorList>
    </citation>
    <scope>NUCLEOTIDE SEQUENCE [LARGE SCALE GENOMIC DNA]</scope>
    <source>
        <strain evidence="5">KCTC 33842</strain>
    </source>
</reference>